<gene>
    <name evidence="5" type="ORF">PARMNEM_LOCUS1104</name>
</gene>
<keyword evidence="2" id="KW-0863">Zinc-finger</keyword>
<reference evidence="5 6" key="1">
    <citation type="submission" date="2023-11" db="EMBL/GenBank/DDBJ databases">
        <authorList>
            <person name="Hedman E."/>
            <person name="Englund M."/>
            <person name="Stromberg M."/>
            <person name="Nyberg Akerstrom W."/>
            <person name="Nylinder S."/>
            <person name="Jareborg N."/>
            <person name="Kallberg Y."/>
            <person name="Kronander E."/>
        </authorList>
    </citation>
    <scope>NUCLEOTIDE SEQUENCE [LARGE SCALE GENOMIC DNA]</scope>
</reference>
<dbReference type="InterPro" id="IPR007588">
    <property type="entry name" value="Znf_FLYWCH"/>
</dbReference>
<dbReference type="Gene3D" id="2.20.25.240">
    <property type="match status" value="1"/>
</dbReference>
<accession>A0AAV1K7P2</accession>
<dbReference type="AlphaFoldDB" id="A0AAV1K7P2"/>
<organism evidence="5 6">
    <name type="scientific">Parnassius mnemosyne</name>
    <name type="common">clouded apollo</name>
    <dbReference type="NCBI Taxonomy" id="213953"/>
    <lineage>
        <taxon>Eukaryota</taxon>
        <taxon>Metazoa</taxon>
        <taxon>Ecdysozoa</taxon>
        <taxon>Arthropoda</taxon>
        <taxon>Hexapoda</taxon>
        <taxon>Insecta</taxon>
        <taxon>Pterygota</taxon>
        <taxon>Neoptera</taxon>
        <taxon>Endopterygota</taxon>
        <taxon>Lepidoptera</taxon>
        <taxon>Glossata</taxon>
        <taxon>Ditrysia</taxon>
        <taxon>Papilionoidea</taxon>
        <taxon>Papilionidae</taxon>
        <taxon>Parnassiinae</taxon>
        <taxon>Parnassini</taxon>
        <taxon>Parnassius</taxon>
        <taxon>Driopa</taxon>
    </lineage>
</organism>
<dbReference type="Proteomes" id="UP001314205">
    <property type="component" value="Unassembled WGS sequence"/>
</dbReference>
<protein>
    <recommendedName>
        <fullName evidence="4">FLYWCH-type domain-containing protein</fullName>
    </recommendedName>
</protein>
<comment type="caution">
    <text evidence="5">The sequence shown here is derived from an EMBL/GenBank/DDBJ whole genome shotgun (WGS) entry which is preliminary data.</text>
</comment>
<dbReference type="GO" id="GO:0008270">
    <property type="term" value="F:zinc ion binding"/>
    <property type="evidence" value="ECO:0007669"/>
    <property type="project" value="UniProtKB-KW"/>
</dbReference>
<keyword evidence="1" id="KW-0479">Metal-binding</keyword>
<evidence type="ECO:0000256" key="2">
    <source>
        <dbReference type="ARBA" id="ARBA00022771"/>
    </source>
</evidence>
<keyword evidence="3" id="KW-0862">Zinc</keyword>
<sequence>MFRDYTYCRHYAVRNGIRWKCSRQSSKNCSAFLLISDNGDILKKNEVHSHEPFQYYCNSDGSYMRI</sequence>
<evidence type="ECO:0000256" key="3">
    <source>
        <dbReference type="ARBA" id="ARBA00022833"/>
    </source>
</evidence>
<dbReference type="EMBL" id="CAVLGL010000002">
    <property type="protein sequence ID" value="CAK1579116.1"/>
    <property type="molecule type" value="Genomic_DNA"/>
</dbReference>
<evidence type="ECO:0000313" key="6">
    <source>
        <dbReference type="Proteomes" id="UP001314205"/>
    </source>
</evidence>
<feature type="domain" description="FLYWCH-type" evidence="4">
    <location>
        <begin position="1"/>
        <end position="50"/>
    </location>
</feature>
<proteinExistence type="predicted"/>
<name>A0AAV1K7P2_9NEOP</name>
<evidence type="ECO:0000256" key="1">
    <source>
        <dbReference type="ARBA" id="ARBA00022723"/>
    </source>
</evidence>
<keyword evidence="6" id="KW-1185">Reference proteome</keyword>
<evidence type="ECO:0000313" key="5">
    <source>
        <dbReference type="EMBL" id="CAK1579116.1"/>
    </source>
</evidence>
<dbReference type="Pfam" id="PF04500">
    <property type="entry name" value="FLYWCH"/>
    <property type="match status" value="1"/>
</dbReference>
<evidence type="ECO:0000259" key="4">
    <source>
        <dbReference type="Pfam" id="PF04500"/>
    </source>
</evidence>